<accession>A0A427B1E9</accession>
<comment type="caution">
    <text evidence="1">The sequence shown here is derived from an EMBL/GenBank/DDBJ whole genome shotgun (WGS) entry which is preliminary data.</text>
</comment>
<evidence type="ECO:0000313" key="1">
    <source>
        <dbReference type="EMBL" id="RRT82352.1"/>
    </source>
</evidence>
<reference evidence="1 2" key="1">
    <citation type="journal article" date="2014" name="Agronomy (Basel)">
        <title>A Draft Genome Sequence for Ensete ventricosum, the Drought-Tolerant Tree Against Hunger.</title>
        <authorList>
            <person name="Harrison J."/>
            <person name="Moore K.A."/>
            <person name="Paszkiewicz K."/>
            <person name="Jones T."/>
            <person name="Grant M."/>
            <person name="Ambacheew D."/>
            <person name="Muzemil S."/>
            <person name="Studholme D.J."/>
        </authorList>
    </citation>
    <scope>NUCLEOTIDE SEQUENCE [LARGE SCALE GENOMIC DNA]</scope>
</reference>
<dbReference type="AlphaFoldDB" id="A0A427B1E9"/>
<evidence type="ECO:0000313" key="2">
    <source>
        <dbReference type="Proteomes" id="UP000287651"/>
    </source>
</evidence>
<dbReference type="Proteomes" id="UP000287651">
    <property type="component" value="Unassembled WGS sequence"/>
</dbReference>
<sequence length="213" mass="23016">MYVDDNLPCMQFLIRTLKKLKCENDMAALTNSNIFDPSQMMLSNSPTVVNSNVEMYLQPQQEPLPDPYGSEMVQWVAEGATNSGHQLFVGSDPLMDLREHGLYESMAPQGMGLSVDPCTAGCHVNGQHEASWHQAYTTTELLSALIPSPPYPLIQVGNLPVGSLHPMAPTELPTMVPQEQMEATAACSHLPLDDGGASNNTYDGNAAPVIVSS</sequence>
<gene>
    <name evidence="1" type="ORF">B296_00011094</name>
</gene>
<name>A0A427B1E9_ENSVE</name>
<protein>
    <submittedName>
        <fullName evidence="1">Uncharacterized protein</fullName>
    </submittedName>
</protein>
<proteinExistence type="predicted"/>
<organism evidence="1 2">
    <name type="scientific">Ensete ventricosum</name>
    <name type="common">Abyssinian banana</name>
    <name type="synonym">Musa ensete</name>
    <dbReference type="NCBI Taxonomy" id="4639"/>
    <lineage>
        <taxon>Eukaryota</taxon>
        <taxon>Viridiplantae</taxon>
        <taxon>Streptophyta</taxon>
        <taxon>Embryophyta</taxon>
        <taxon>Tracheophyta</taxon>
        <taxon>Spermatophyta</taxon>
        <taxon>Magnoliopsida</taxon>
        <taxon>Liliopsida</taxon>
        <taxon>Zingiberales</taxon>
        <taxon>Musaceae</taxon>
        <taxon>Ensete</taxon>
    </lineage>
</organism>
<dbReference type="EMBL" id="AMZH03000714">
    <property type="protein sequence ID" value="RRT82352.1"/>
    <property type="molecule type" value="Genomic_DNA"/>
</dbReference>